<reference evidence="2 3" key="1">
    <citation type="submission" date="2016-10" db="EMBL/GenBank/DDBJ databases">
        <authorList>
            <person name="de Groot N.N."/>
        </authorList>
    </citation>
    <scope>NUCLEOTIDE SEQUENCE [LARGE SCALE GENOMIC DNA]</scope>
    <source>
        <strain evidence="2 3">DSM 44993</strain>
    </source>
</reference>
<keyword evidence="3" id="KW-1185">Reference proteome</keyword>
<dbReference type="AlphaFoldDB" id="A0A1H8YRX2"/>
<dbReference type="RefSeq" id="WP_091629234.1">
    <property type="nucleotide sequence ID" value="NZ_FOEF01000037.1"/>
</dbReference>
<evidence type="ECO:0008006" key="4">
    <source>
        <dbReference type="Google" id="ProtNLM"/>
    </source>
</evidence>
<dbReference type="Proteomes" id="UP000198582">
    <property type="component" value="Unassembled WGS sequence"/>
</dbReference>
<gene>
    <name evidence="2" type="ORF">SAMN04489732_13739</name>
</gene>
<name>A0A1H8YRX2_9PSEU</name>
<dbReference type="STRING" id="394193.SAMN04489732_13739"/>
<accession>A0A1H8YRX2</accession>
<evidence type="ECO:0000313" key="3">
    <source>
        <dbReference type="Proteomes" id="UP000198582"/>
    </source>
</evidence>
<evidence type="ECO:0000313" key="2">
    <source>
        <dbReference type="EMBL" id="SEP54138.1"/>
    </source>
</evidence>
<proteinExistence type="predicted"/>
<organism evidence="2 3">
    <name type="scientific">Amycolatopsis saalfeldensis</name>
    <dbReference type="NCBI Taxonomy" id="394193"/>
    <lineage>
        <taxon>Bacteria</taxon>
        <taxon>Bacillati</taxon>
        <taxon>Actinomycetota</taxon>
        <taxon>Actinomycetes</taxon>
        <taxon>Pseudonocardiales</taxon>
        <taxon>Pseudonocardiaceae</taxon>
        <taxon>Amycolatopsis</taxon>
    </lineage>
</organism>
<evidence type="ECO:0000256" key="1">
    <source>
        <dbReference type="SAM" id="MobiDB-lite"/>
    </source>
</evidence>
<feature type="region of interest" description="Disordered" evidence="1">
    <location>
        <begin position="1"/>
        <end position="20"/>
    </location>
</feature>
<dbReference type="EMBL" id="FOEF01000037">
    <property type="protein sequence ID" value="SEP54138.1"/>
    <property type="molecule type" value="Genomic_DNA"/>
</dbReference>
<dbReference type="OrthoDB" id="4936366at2"/>
<sequence>MDVPATGARSGAADGQEARTRFDRDRTLRALRARWRTASLAAGWRFPSDWALPEVDAVCAAVVRHGALGSETALAGLGRARAAAGAGLAETLSDLAALHAVLADPGAVDGFVSPDVDATPARILRVTALAWADVATDQLVHTEVTDPLTGLPSSAYLRTRLAELYRGGGWEEKVLLVVSLDLSAVSGWPRLTGMILAADAVRSVFDSGESYAALGPSTVAVLAHRDDRLASHGVALRRALNDRLSVDDQLCEVSRPRVSALRLPPTHERACGLLAELSRS</sequence>
<protein>
    <recommendedName>
        <fullName evidence="4">GGDEF domain-containing protein, diguanylate cyclase (C-di-GMP synthetase) or its enzymatically inactive variants</fullName>
    </recommendedName>
</protein>